<dbReference type="GeneID" id="55971848"/>
<name>A0A9P4YY24_9HYPO</name>
<accession>A0A9P4YY24</accession>
<dbReference type="EMBL" id="JAANYQ010000005">
    <property type="protein sequence ID" value="KAF4123907.1"/>
    <property type="molecule type" value="Genomic_DNA"/>
</dbReference>
<dbReference type="PANTHER" id="PTHR28159:SF1">
    <property type="entry name" value="TRAFFICKING PROTEIN PARTICLE COMPLEX II-SPECIFIC SUBUNIT 65"/>
    <property type="match status" value="1"/>
</dbReference>
<dbReference type="RefSeq" id="XP_035322559.1">
    <property type="nucleotide sequence ID" value="XM_035467593.1"/>
</dbReference>
<protein>
    <recommendedName>
        <fullName evidence="2">Trafficking protein particle complex II-specific subunit 65 IgD3 domain-containing protein</fullName>
    </recommendedName>
</protein>
<evidence type="ECO:0000313" key="4">
    <source>
        <dbReference type="Proteomes" id="UP000749293"/>
    </source>
</evidence>
<dbReference type="InterPro" id="IPR055420">
    <property type="entry name" value="IgD3_Trs65"/>
</dbReference>
<reference evidence="3" key="1">
    <citation type="submission" date="2020-03" db="EMBL/GenBank/DDBJ databases">
        <title>Site-based positive gene gene selection in Geosmithia morbida across the United States reveals a broad range of putative effectors and factors for local host and environmental adapation.</title>
        <authorList>
            <person name="Onufrak A."/>
            <person name="Murdoch R.W."/>
            <person name="Gazis R."/>
            <person name="Huff M."/>
            <person name="Staton M."/>
            <person name="Klingeman W."/>
            <person name="Hadziabdic D."/>
        </authorList>
    </citation>
    <scope>NUCLEOTIDE SEQUENCE</scope>
    <source>
        <strain evidence="3">1262</strain>
    </source>
</reference>
<dbReference type="GO" id="GO:0005802">
    <property type="term" value="C:trans-Golgi network"/>
    <property type="evidence" value="ECO:0007669"/>
    <property type="project" value="TreeGrafter"/>
</dbReference>
<organism evidence="3 4">
    <name type="scientific">Geosmithia morbida</name>
    <dbReference type="NCBI Taxonomy" id="1094350"/>
    <lineage>
        <taxon>Eukaryota</taxon>
        <taxon>Fungi</taxon>
        <taxon>Dikarya</taxon>
        <taxon>Ascomycota</taxon>
        <taxon>Pezizomycotina</taxon>
        <taxon>Sordariomycetes</taxon>
        <taxon>Hypocreomycetidae</taxon>
        <taxon>Hypocreales</taxon>
        <taxon>Bionectriaceae</taxon>
        <taxon>Geosmithia</taxon>
    </lineage>
</organism>
<dbReference type="AlphaFoldDB" id="A0A9P4YY24"/>
<proteinExistence type="predicted"/>
<evidence type="ECO:0000256" key="1">
    <source>
        <dbReference type="SAM" id="MobiDB-lite"/>
    </source>
</evidence>
<evidence type="ECO:0000313" key="3">
    <source>
        <dbReference type="EMBL" id="KAF4123907.1"/>
    </source>
</evidence>
<feature type="domain" description="Trafficking protein particle complex II-specific subunit 65 IgD3" evidence="2">
    <location>
        <begin position="461"/>
        <end position="679"/>
    </location>
</feature>
<sequence>MAEAETPATMVSKKGAITAGDTSATFAEKSYLAYFIPLATDLELEDVFKDFGQRQSVTDSIPQRESLFFDENVDVVLMLKMPWLEEEALQSQLNRLVLSVEAQVVNASTSGSSSPPASDTIFKGTVKDVSDPFILVDEEEEEEEEETETEAGGGSDSGNGKPRGRQSIYAVWKLGVFIGRPRIRLQSPSVVVTASATLGLEPKADHVATREGYLPSGTASSFNLLEAFGGDPGLGGVKPQLSALRVSKVAPLARQQDGTRHIRALPQLRLPVRPVLHTRVRFSRPNTLPVGQAVIAILEIDFTADFDCEVMLDRIALSVPNATVDPLSGDDMALPIPCVAHDYLTFLYHLSPEPAFAATGSAAAAAAAVAATSTASSPSALRDLDISISATALSVPGTCQPVLAMHWTASVDFSVPVNPSFSGPSFGKGPSIQRGHRPSQLSIGSGPGSSIVPLKTPAITRPDALPTLEASTNRADTPLPELGITLSLTGPTSPVRLGDVFTWAVHVVNRSNDAAAAITASSSSFSTPGLLAPARPPRKFAILAVPRRRRSDSATRSVRPLSSSSRRRGGGNPAMGVTWHPASAGAGAGLDPDTMEVADAVMDDNVLHAIQKNSLVQTADLVCLNPDVLVGPLAPGACHVVDLQFLALKEGLVSVEAIRVIDLASQDHVDIRHLPTIMVEAAA</sequence>
<dbReference type="Proteomes" id="UP000749293">
    <property type="component" value="Unassembled WGS sequence"/>
</dbReference>
<dbReference type="GO" id="GO:1990071">
    <property type="term" value="C:TRAPPII protein complex"/>
    <property type="evidence" value="ECO:0007669"/>
    <property type="project" value="InterPro"/>
</dbReference>
<evidence type="ECO:0000259" key="2">
    <source>
        <dbReference type="Pfam" id="PF12735"/>
    </source>
</evidence>
<comment type="caution">
    <text evidence="3">The sequence shown here is derived from an EMBL/GenBank/DDBJ whole genome shotgun (WGS) entry which is preliminary data.</text>
</comment>
<dbReference type="PANTHER" id="PTHR28159">
    <property type="entry name" value="TRAFFICKING PROTEIN PARTICLE COMPLEX II-SPECIFIC SUBUNIT 65"/>
    <property type="match status" value="1"/>
</dbReference>
<feature type="region of interest" description="Disordered" evidence="1">
    <location>
        <begin position="424"/>
        <end position="449"/>
    </location>
</feature>
<dbReference type="OrthoDB" id="5345392at2759"/>
<dbReference type="Pfam" id="PF12735">
    <property type="entry name" value="IgD3_Trs65"/>
    <property type="match status" value="1"/>
</dbReference>
<gene>
    <name evidence="3" type="ORF">GMORB2_5623</name>
</gene>
<feature type="compositionally biased region" description="Acidic residues" evidence="1">
    <location>
        <begin position="136"/>
        <end position="149"/>
    </location>
</feature>
<feature type="region of interest" description="Disordered" evidence="1">
    <location>
        <begin position="546"/>
        <end position="590"/>
    </location>
</feature>
<dbReference type="GO" id="GO:0006891">
    <property type="term" value="P:intra-Golgi vesicle-mediated transport"/>
    <property type="evidence" value="ECO:0007669"/>
    <property type="project" value="InterPro"/>
</dbReference>
<dbReference type="InterPro" id="IPR024662">
    <property type="entry name" value="Trs65"/>
</dbReference>
<feature type="compositionally biased region" description="Low complexity" evidence="1">
    <location>
        <begin position="438"/>
        <end position="449"/>
    </location>
</feature>
<feature type="region of interest" description="Disordered" evidence="1">
    <location>
        <begin position="136"/>
        <end position="163"/>
    </location>
</feature>
<keyword evidence="4" id="KW-1185">Reference proteome</keyword>